<dbReference type="HOGENOM" id="CLU_1861260_0_0_0"/>
<sequence>MDAQTLKTILRKNDLFNTLHDDELDVLIENGSIREFLRGKIIYMKGEKSNDTFCLILSGSVNIVAAGGDILKEMGSGEVIGEIALSDPHHIRTVNVIAKEPTLVLEWNVNHIKGKIPVLWKKLLKLAWKNIRNYYEE</sequence>
<feature type="domain" description="Cyclic nucleotide-binding" evidence="1">
    <location>
        <begin position="15"/>
        <end position="99"/>
    </location>
</feature>
<dbReference type="STRING" id="1499967.U27_04007"/>
<evidence type="ECO:0000259" key="1">
    <source>
        <dbReference type="PROSITE" id="PS50042"/>
    </source>
</evidence>
<keyword evidence="3" id="KW-1185">Reference proteome</keyword>
<name>A0A081BXI8_VECG1</name>
<protein>
    <submittedName>
        <fullName evidence="2">cAMP-binding protein</fullName>
    </submittedName>
</protein>
<reference evidence="2 3" key="1">
    <citation type="journal article" date="2015" name="PeerJ">
        <title>First genomic representation of candidate bacterial phylum KSB3 points to enhanced environmental sensing as a trigger of wastewater bulking.</title>
        <authorList>
            <person name="Sekiguchi Y."/>
            <person name="Ohashi A."/>
            <person name="Parks D.H."/>
            <person name="Yamauchi T."/>
            <person name="Tyson G.W."/>
            <person name="Hugenholtz P."/>
        </authorList>
    </citation>
    <scope>NUCLEOTIDE SEQUENCE [LARGE SCALE GENOMIC DNA]</scope>
</reference>
<dbReference type="InterPro" id="IPR000595">
    <property type="entry name" value="cNMP-bd_dom"/>
</dbReference>
<dbReference type="AlphaFoldDB" id="A0A081BXI8"/>
<evidence type="ECO:0000313" key="2">
    <source>
        <dbReference type="EMBL" id="GAK57043.1"/>
    </source>
</evidence>
<dbReference type="PROSITE" id="PS50042">
    <property type="entry name" value="CNMP_BINDING_3"/>
    <property type="match status" value="1"/>
</dbReference>
<gene>
    <name evidence="2" type="ORF">U27_04007</name>
</gene>
<accession>A0A081BXI8</accession>
<dbReference type="SMART" id="SM00100">
    <property type="entry name" value="cNMP"/>
    <property type="match status" value="1"/>
</dbReference>
<dbReference type="InterPro" id="IPR018490">
    <property type="entry name" value="cNMP-bd_dom_sf"/>
</dbReference>
<dbReference type="SUPFAM" id="SSF51206">
    <property type="entry name" value="cAMP-binding domain-like"/>
    <property type="match status" value="1"/>
</dbReference>
<dbReference type="Pfam" id="PF00027">
    <property type="entry name" value="cNMP_binding"/>
    <property type="match status" value="1"/>
</dbReference>
<dbReference type="Proteomes" id="UP000030661">
    <property type="component" value="Unassembled WGS sequence"/>
</dbReference>
<organism evidence="2 3">
    <name type="scientific">Vecturithrix granuli</name>
    <dbReference type="NCBI Taxonomy" id="1499967"/>
    <lineage>
        <taxon>Bacteria</taxon>
        <taxon>Candidatus Moduliflexota</taxon>
        <taxon>Candidatus Vecturitrichia</taxon>
        <taxon>Candidatus Vecturitrichales</taxon>
        <taxon>Candidatus Vecturitrichaceae</taxon>
        <taxon>Candidatus Vecturithrix</taxon>
    </lineage>
</organism>
<evidence type="ECO:0000313" key="3">
    <source>
        <dbReference type="Proteomes" id="UP000030661"/>
    </source>
</evidence>
<dbReference type="EMBL" id="DF820465">
    <property type="protein sequence ID" value="GAK57043.1"/>
    <property type="molecule type" value="Genomic_DNA"/>
</dbReference>
<proteinExistence type="predicted"/>
<dbReference type="Gene3D" id="2.60.120.10">
    <property type="entry name" value="Jelly Rolls"/>
    <property type="match status" value="1"/>
</dbReference>
<dbReference type="CDD" id="cd00038">
    <property type="entry name" value="CAP_ED"/>
    <property type="match status" value="1"/>
</dbReference>
<dbReference type="InterPro" id="IPR014710">
    <property type="entry name" value="RmlC-like_jellyroll"/>
</dbReference>